<proteinExistence type="predicted"/>
<sequence length="135" mass="14757">MEGERRRKESIDIFLFLFRDSEQPTLAAVLLLGRTFTTDDVVVTWETSSLETRERALRNLLKGASIDCRISTATNNDNKGGVGNEGGGEIIKVSDALARLLHAKEKGKAGHEPDRACLIRLLCYPGDVVGGRSIS</sequence>
<dbReference type="EMBL" id="JAOYFB010000036">
    <property type="protein sequence ID" value="KAK4019666.1"/>
    <property type="molecule type" value="Genomic_DNA"/>
</dbReference>
<keyword evidence="2" id="KW-1185">Reference proteome</keyword>
<organism evidence="1 2">
    <name type="scientific">Daphnia magna</name>
    <dbReference type="NCBI Taxonomy" id="35525"/>
    <lineage>
        <taxon>Eukaryota</taxon>
        <taxon>Metazoa</taxon>
        <taxon>Ecdysozoa</taxon>
        <taxon>Arthropoda</taxon>
        <taxon>Crustacea</taxon>
        <taxon>Branchiopoda</taxon>
        <taxon>Diplostraca</taxon>
        <taxon>Cladocera</taxon>
        <taxon>Anomopoda</taxon>
        <taxon>Daphniidae</taxon>
        <taxon>Daphnia</taxon>
    </lineage>
</organism>
<gene>
    <name evidence="1" type="ORF">OUZ56_001679</name>
</gene>
<protein>
    <submittedName>
        <fullName evidence="1">Uncharacterized protein</fullName>
    </submittedName>
</protein>
<reference evidence="1 2" key="1">
    <citation type="journal article" date="2023" name="Nucleic Acids Res.">
        <title>The hologenome of Daphnia magna reveals possible DNA methylation and microbiome-mediated evolution of the host genome.</title>
        <authorList>
            <person name="Chaturvedi A."/>
            <person name="Li X."/>
            <person name="Dhandapani V."/>
            <person name="Marshall H."/>
            <person name="Kissane S."/>
            <person name="Cuenca-Cambronero M."/>
            <person name="Asole G."/>
            <person name="Calvet F."/>
            <person name="Ruiz-Romero M."/>
            <person name="Marangio P."/>
            <person name="Guigo R."/>
            <person name="Rago D."/>
            <person name="Mirbahai L."/>
            <person name="Eastwood N."/>
            <person name="Colbourne J.K."/>
            <person name="Zhou J."/>
            <person name="Mallon E."/>
            <person name="Orsini L."/>
        </authorList>
    </citation>
    <scope>NUCLEOTIDE SEQUENCE [LARGE SCALE GENOMIC DNA]</scope>
    <source>
        <strain evidence="1">LRV0_1</strain>
    </source>
</reference>
<accession>A0ABR0A3E5</accession>
<name>A0ABR0A3E5_9CRUS</name>
<dbReference type="Proteomes" id="UP001234178">
    <property type="component" value="Unassembled WGS sequence"/>
</dbReference>
<evidence type="ECO:0000313" key="1">
    <source>
        <dbReference type="EMBL" id="KAK4019666.1"/>
    </source>
</evidence>
<comment type="caution">
    <text evidence="1">The sequence shown here is derived from an EMBL/GenBank/DDBJ whole genome shotgun (WGS) entry which is preliminary data.</text>
</comment>
<evidence type="ECO:0000313" key="2">
    <source>
        <dbReference type="Proteomes" id="UP001234178"/>
    </source>
</evidence>